<dbReference type="PANTHER" id="PTHR13501:SF8">
    <property type="entry name" value="LARGE RIBOSOMAL SUBUNIT PROTEIN UL22M"/>
    <property type="match status" value="1"/>
</dbReference>
<evidence type="ECO:0000256" key="2">
    <source>
        <dbReference type="ARBA" id="ARBA00022980"/>
    </source>
</evidence>
<gene>
    <name evidence="8" type="ORF">WR25_23463</name>
</gene>
<dbReference type="Gene3D" id="3.90.470.10">
    <property type="entry name" value="Ribosomal protein L22/L17"/>
    <property type="match status" value="1"/>
</dbReference>
<dbReference type="AlphaFoldDB" id="A0A2A2LTJ2"/>
<evidence type="ECO:0000256" key="6">
    <source>
        <dbReference type="RuleBase" id="RU004005"/>
    </source>
</evidence>
<dbReference type="OrthoDB" id="416470at2759"/>
<proteinExistence type="inferred from homology"/>
<dbReference type="SUPFAM" id="SSF54843">
    <property type="entry name" value="Ribosomal protein L22"/>
    <property type="match status" value="1"/>
</dbReference>
<accession>A0A2A2LTJ2</accession>
<comment type="similarity">
    <text evidence="1 6">Belongs to the universal ribosomal protein uL22 family.</text>
</comment>
<comment type="caution">
    <text evidence="8">The sequence shown here is derived from an EMBL/GenBank/DDBJ whole genome shotgun (WGS) entry which is preliminary data.</text>
</comment>
<feature type="compositionally biased region" description="Polar residues" evidence="7">
    <location>
        <begin position="22"/>
        <end position="39"/>
    </location>
</feature>
<dbReference type="Proteomes" id="UP000218231">
    <property type="component" value="Unassembled WGS sequence"/>
</dbReference>
<dbReference type="PANTHER" id="PTHR13501">
    <property type="entry name" value="CHLOROPLAST 50S RIBOSOMAL PROTEIN L22-RELATED"/>
    <property type="match status" value="1"/>
</dbReference>
<dbReference type="InterPro" id="IPR001063">
    <property type="entry name" value="Ribosomal_uL22"/>
</dbReference>
<dbReference type="Pfam" id="PF00237">
    <property type="entry name" value="Ribosomal_L22"/>
    <property type="match status" value="1"/>
</dbReference>
<evidence type="ECO:0000313" key="9">
    <source>
        <dbReference type="Proteomes" id="UP000218231"/>
    </source>
</evidence>
<keyword evidence="2 6" id="KW-0689">Ribosomal protein</keyword>
<protein>
    <recommendedName>
        <fullName evidence="4">Large ribosomal subunit protein uL22m</fullName>
    </recommendedName>
    <alternativeName>
        <fullName evidence="5">39S ribosomal protein L22, mitochondrial</fullName>
    </alternativeName>
</protein>
<evidence type="ECO:0000256" key="3">
    <source>
        <dbReference type="ARBA" id="ARBA00023274"/>
    </source>
</evidence>
<evidence type="ECO:0000313" key="8">
    <source>
        <dbReference type="EMBL" id="PAV89499.1"/>
    </source>
</evidence>
<dbReference type="GO" id="GO:0003735">
    <property type="term" value="F:structural constituent of ribosome"/>
    <property type="evidence" value="ECO:0007669"/>
    <property type="project" value="InterPro"/>
</dbReference>
<evidence type="ECO:0000256" key="5">
    <source>
        <dbReference type="ARBA" id="ARBA00035506"/>
    </source>
</evidence>
<keyword evidence="3 6" id="KW-0687">Ribonucleoprotein</keyword>
<dbReference type="STRING" id="2018661.A0A2A2LTJ2"/>
<dbReference type="InterPro" id="IPR036394">
    <property type="entry name" value="Ribosomal_uL22_sf"/>
</dbReference>
<keyword evidence="9" id="KW-1185">Reference proteome</keyword>
<sequence>MLTRRVAQLGVRFVRTSAPICSQENQGESGSSANQNNDNFPDVVTDPSSLPPWEIWRRRLELRKPILQRDEKPVQKVVWPPNYVVPETGLPKTKEVFHCRESVHHQPKRMFKVCKFVNKMMVDEAIAQCKIRALKGTLIMAEILEEAKKRASSEFNIEYPSTMYVADAFAIQSEIVKGAKRHAHEVWHVHRYRYVHVFVRLEEGPPPPTAYRYPMPNGWVKMKKYVDYLHNRTVKYGL</sequence>
<evidence type="ECO:0000256" key="7">
    <source>
        <dbReference type="SAM" id="MobiDB-lite"/>
    </source>
</evidence>
<dbReference type="InterPro" id="IPR047867">
    <property type="entry name" value="Ribosomal_uL22_bac/org-type"/>
</dbReference>
<dbReference type="EMBL" id="LIAE01006450">
    <property type="protein sequence ID" value="PAV89499.1"/>
    <property type="molecule type" value="Genomic_DNA"/>
</dbReference>
<organism evidence="8 9">
    <name type="scientific">Diploscapter pachys</name>
    <dbReference type="NCBI Taxonomy" id="2018661"/>
    <lineage>
        <taxon>Eukaryota</taxon>
        <taxon>Metazoa</taxon>
        <taxon>Ecdysozoa</taxon>
        <taxon>Nematoda</taxon>
        <taxon>Chromadorea</taxon>
        <taxon>Rhabditida</taxon>
        <taxon>Rhabditina</taxon>
        <taxon>Rhabditomorpha</taxon>
        <taxon>Rhabditoidea</taxon>
        <taxon>Rhabditidae</taxon>
        <taxon>Diploscapter</taxon>
    </lineage>
</organism>
<evidence type="ECO:0000256" key="1">
    <source>
        <dbReference type="ARBA" id="ARBA00009451"/>
    </source>
</evidence>
<dbReference type="GO" id="GO:0006412">
    <property type="term" value="P:translation"/>
    <property type="evidence" value="ECO:0007669"/>
    <property type="project" value="InterPro"/>
</dbReference>
<name>A0A2A2LTJ2_9BILA</name>
<reference evidence="8 9" key="1">
    <citation type="journal article" date="2017" name="Curr. Biol.">
        <title>Genome architecture and evolution of a unichromosomal asexual nematode.</title>
        <authorList>
            <person name="Fradin H."/>
            <person name="Zegar C."/>
            <person name="Gutwein M."/>
            <person name="Lucas J."/>
            <person name="Kovtun M."/>
            <person name="Corcoran D."/>
            <person name="Baugh L.R."/>
            <person name="Kiontke K."/>
            <person name="Gunsalus K."/>
            <person name="Fitch D.H."/>
            <person name="Piano F."/>
        </authorList>
    </citation>
    <scope>NUCLEOTIDE SEQUENCE [LARGE SCALE GENOMIC DNA]</scope>
    <source>
        <strain evidence="8">PF1309</strain>
    </source>
</reference>
<feature type="region of interest" description="Disordered" evidence="7">
    <location>
        <begin position="22"/>
        <end position="46"/>
    </location>
</feature>
<dbReference type="GO" id="GO:0005762">
    <property type="term" value="C:mitochondrial large ribosomal subunit"/>
    <property type="evidence" value="ECO:0007669"/>
    <property type="project" value="TreeGrafter"/>
</dbReference>
<evidence type="ECO:0000256" key="4">
    <source>
        <dbReference type="ARBA" id="ARBA00035286"/>
    </source>
</evidence>